<organism evidence="1 2">
    <name type="scientific">Desulfomicrobium macestii</name>
    <dbReference type="NCBI Taxonomy" id="90731"/>
    <lineage>
        <taxon>Bacteria</taxon>
        <taxon>Pseudomonadati</taxon>
        <taxon>Thermodesulfobacteriota</taxon>
        <taxon>Desulfovibrionia</taxon>
        <taxon>Desulfovibrionales</taxon>
        <taxon>Desulfomicrobiaceae</taxon>
        <taxon>Desulfomicrobium</taxon>
    </lineage>
</organism>
<reference evidence="1 2" key="1">
    <citation type="submission" date="2020-10" db="EMBL/GenBank/DDBJ databases">
        <title>Genomic Encyclopedia of Type Strains, Phase IV (KMG-IV): sequencing the most valuable type-strain genomes for metagenomic binning, comparative biology and taxonomic classification.</title>
        <authorList>
            <person name="Goeker M."/>
        </authorList>
    </citation>
    <scope>NUCLEOTIDE SEQUENCE [LARGE SCALE GENOMIC DNA]</scope>
    <source>
        <strain evidence="1 2">DSM 4194</strain>
    </source>
</reference>
<keyword evidence="2" id="KW-1185">Reference proteome</keyword>
<dbReference type="PANTHER" id="PTHR37689">
    <property type="entry name" value="PROTEIN FDHE"/>
    <property type="match status" value="1"/>
</dbReference>
<dbReference type="SUPFAM" id="SSF144020">
    <property type="entry name" value="FdhE-like"/>
    <property type="match status" value="1"/>
</dbReference>
<dbReference type="EMBL" id="JADBGG010000031">
    <property type="protein sequence ID" value="MBE1426645.1"/>
    <property type="molecule type" value="Genomic_DNA"/>
</dbReference>
<sequence>MPSTEIRPRQTLLNEMAGRHVAFREIIERFGMLLDRQAEAREELHVVNPAKCAYEEERFLGGEPLVAFVNPEEFGPALRQSASKLWPFLGLVFPPLHEALGTIGKRLDEDGDWLNLCLRAIVHGDEEALTQAAALAHVSPDFLFMALQTAYGPCITAHKEALLSLAPAELWRKPHCPVCGSAPDLATLECHSGQTDFLISKGGELWHHCSACSHHWRFVRLECPGCGNQDHKTLVRFSLPDSPREHIYACEKCRHYLPCLDLMESSDKVDLDLTALGLVHLDAVAQSKGYAPLSPAPWTALGLATPEAKAS</sequence>
<name>A0ABR9H7G4_9BACT</name>
<evidence type="ECO:0000313" key="2">
    <source>
        <dbReference type="Proteomes" id="UP000639010"/>
    </source>
</evidence>
<dbReference type="PANTHER" id="PTHR37689:SF1">
    <property type="entry name" value="PROTEIN FDHE"/>
    <property type="match status" value="1"/>
</dbReference>
<dbReference type="Gene3D" id="3.90.1670.10">
    <property type="entry name" value="FdhE-like domain"/>
    <property type="match status" value="1"/>
</dbReference>
<dbReference type="InterPro" id="IPR006452">
    <property type="entry name" value="Formate_DH_accessory"/>
</dbReference>
<comment type="caution">
    <text evidence="1">The sequence shown here is derived from an EMBL/GenBank/DDBJ whole genome shotgun (WGS) entry which is preliminary data.</text>
</comment>
<dbReference type="Proteomes" id="UP000639010">
    <property type="component" value="Unassembled WGS sequence"/>
</dbReference>
<dbReference type="CDD" id="cd16341">
    <property type="entry name" value="FdhE"/>
    <property type="match status" value="1"/>
</dbReference>
<protein>
    <submittedName>
        <fullName evidence="1">FdhE protein</fullName>
    </submittedName>
</protein>
<dbReference type="RefSeq" id="WP_192624571.1">
    <property type="nucleotide sequence ID" value="NZ_JADBGG010000031.1"/>
</dbReference>
<gene>
    <name evidence="1" type="ORF">H4684_003311</name>
</gene>
<proteinExistence type="predicted"/>
<evidence type="ECO:0000313" key="1">
    <source>
        <dbReference type="EMBL" id="MBE1426645.1"/>
    </source>
</evidence>
<accession>A0ABR9H7G4</accession>
<dbReference type="InterPro" id="IPR024064">
    <property type="entry name" value="FdhE-like_sf"/>
</dbReference>